<dbReference type="HOGENOM" id="CLU_164736_0_0_5"/>
<dbReference type="InterPro" id="IPR018654">
    <property type="entry name" value="YjhX_toxin"/>
</dbReference>
<dbReference type="EMBL" id="ACQA01000001">
    <property type="protein sequence ID" value="EEQ96269.1"/>
    <property type="molecule type" value="Genomic_DNA"/>
</dbReference>
<dbReference type="Pfam" id="PF09857">
    <property type="entry name" value="YjhX_toxin"/>
    <property type="match status" value="1"/>
</dbReference>
<comment type="similarity">
    <text evidence="1">Belongs to the UPF0386 family.</text>
</comment>
<dbReference type="Proteomes" id="UP000004386">
    <property type="component" value="Unassembled WGS sequence"/>
</dbReference>
<evidence type="ECO:0000313" key="3">
    <source>
        <dbReference type="Proteomes" id="UP000004386"/>
    </source>
</evidence>
<accession>C4WFH2</accession>
<organism evidence="2 3">
    <name type="scientific">Brucella intermedia LMG 3301</name>
    <dbReference type="NCBI Taxonomy" id="641118"/>
    <lineage>
        <taxon>Bacteria</taxon>
        <taxon>Pseudomonadati</taxon>
        <taxon>Pseudomonadota</taxon>
        <taxon>Alphaproteobacteria</taxon>
        <taxon>Hyphomicrobiales</taxon>
        <taxon>Brucellaceae</taxon>
        <taxon>Brucella/Ochrobactrum group</taxon>
        <taxon>Brucella</taxon>
    </lineage>
</organism>
<evidence type="ECO:0000256" key="1">
    <source>
        <dbReference type="HAMAP-Rule" id="MF_00827"/>
    </source>
</evidence>
<comment type="caution">
    <text evidence="2">The sequence shown here is derived from an EMBL/GenBank/DDBJ whole genome shotgun (WGS) entry which is preliminary data.</text>
</comment>
<dbReference type="NCBIfam" id="NF010240">
    <property type="entry name" value="PRK13687.1"/>
    <property type="match status" value="1"/>
</dbReference>
<protein>
    <recommendedName>
        <fullName evidence="1">UPF0386 protein OINT_1001694</fullName>
    </recommendedName>
</protein>
<dbReference type="HAMAP" id="MF_00827">
    <property type="entry name" value="UPF0386"/>
    <property type="match status" value="1"/>
</dbReference>
<gene>
    <name evidence="2" type="ORF">OINT_1001694</name>
</gene>
<proteinExistence type="inferred from homology"/>
<dbReference type="AlphaFoldDB" id="C4WFH2"/>
<evidence type="ECO:0000313" key="2">
    <source>
        <dbReference type="EMBL" id="EEQ96269.1"/>
    </source>
</evidence>
<name>C4WFH2_9HYPH</name>
<sequence>MLKAPDMQVQERKRHWPWMVHHPRRLMLVMVSIQALTTMNISRMEQRVLHVLAQGGYIRHLREDGRICDIECYTREGYLLSDCTMAIFQQLRRKRLIESRMGSPYRISLKGRENVRAQANNR</sequence>
<reference evidence="2 3" key="1">
    <citation type="submission" date="2009-05" db="EMBL/GenBank/DDBJ databases">
        <authorList>
            <person name="Setubal J.C."/>
            <person name="Boyle S."/>
            <person name="Crasta O.R."/>
            <person name="Gillespie J.J."/>
            <person name="Kenyon R.W."/>
            <person name="Lu J."/>
            <person name="Mane S."/>
            <person name="Nagrani S."/>
            <person name="Shallom J.M."/>
            <person name="Shallom S."/>
            <person name="Shukla M."/>
            <person name="Snyder E.E."/>
            <person name="Sobral B.W."/>
            <person name="Wattam A.R."/>
            <person name="Will R."/>
            <person name="Williams K."/>
            <person name="Yoo H."/>
            <person name="Munk C."/>
            <person name="Tapia R."/>
            <person name="Green L."/>
            <person name="Rogers Y."/>
            <person name="Detter J.C."/>
            <person name="Bruce D."/>
            <person name="Brettin T.S."/>
            <person name="Tsolis R."/>
        </authorList>
    </citation>
    <scope>NUCLEOTIDE SEQUENCE [LARGE SCALE GENOMIC DNA]</scope>
    <source>
        <strain evidence="2 3">LMG 3301</strain>
    </source>
</reference>